<dbReference type="EMBL" id="AMCI01006711">
    <property type="protein sequence ID" value="EJW93869.1"/>
    <property type="molecule type" value="Genomic_DNA"/>
</dbReference>
<comment type="caution">
    <text evidence="1">The sequence shown here is derived from an EMBL/GenBank/DDBJ whole genome shotgun (WGS) entry which is preliminary data.</text>
</comment>
<evidence type="ECO:0000313" key="1">
    <source>
        <dbReference type="EMBL" id="EJW93869.1"/>
    </source>
</evidence>
<name>J9G2S2_9ZZZZ</name>
<reference evidence="1" key="1">
    <citation type="journal article" date="2012" name="PLoS ONE">
        <title>Gene sets for utilization of primary and secondary nutrition supplies in the distal gut of endangered iberian lynx.</title>
        <authorList>
            <person name="Alcaide M."/>
            <person name="Messina E."/>
            <person name="Richter M."/>
            <person name="Bargiela R."/>
            <person name="Peplies J."/>
            <person name="Huws S.A."/>
            <person name="Newbold C.J."/>
            <person name="Golyshin P.N."/>
            <person name="Simon M.A."/>
            <person name="Lopez G."/>
            <person name="Yakimov M.M."/>
            <person name="Ferrer M."/>
        </authorList>
    </citation>
    <scope>NUCLEOTIDE SEQUENCE</scope>
</reference>
<protein>
    <submittedName>
        <fullName evidence="1">Uncharacterized protein</fullName>
    </submittedName>
</protein>
<accession>J9G2S2</accession>
<sequence length="91" mass="9676">MIKYFACNGLASREAAPRSPISSSTVMTTSKAGCFKVGSSRRARPYATAIPLSPPRVVPCAKISSPSMPSFKGSFVKSWVTSGFFSHTISI</sequence>
<organism evidence="1">
    <name type="scientific">gut metagenome</name>
    <dbReference type="NCBI Taxonomy" id="749906"/>
    <lineage>
        <taxon>unclassified sequences</taxon>
        <taxon>metagenomes</taxon>
        <taxon>organismal metagenomes</taxon>
    </lineage>
</organism>
<dbReference type="AlphaFoldDB" id="J9G2S2"/>
<proteinExistence type="predicted"/>
<gene>
    <name evidence="1" type="ORF">EVA_18024</name>
</gene>